<evidence type="ECO:0000256" key="1">
    <source>
        <dbReference type="ARBA" id="ARBA00004365"/>
    </source>
</evidence>
<comment type="caution">
    <text evidence="6">The sequence shown here is derived from an EMBL/GenBank/DDBJ whole genome shotgun (WGS) entry which is preliminary data.</text>
</comment>
<dbReference type="GO" id="GO:0009424">
    <property type="term" value="C:bacterial-type flagellum hook"/>
    <property type="evidence" value="ECO:0007669"/>
    <property type="project" value="InterPro"/>
</dbReference>
<evidence type="ECO:0000256" key="3">
    <source>
        <dbReference type="ARBA" id="ARBA00005709"/>
    </source>
</evidence>
<dbReference type="Pfam" id="PF00669">
    <property type="entry name" value="Flagellin_N"/>
    <property type="match status" value="1"/>
</dbReference>
<dbReference type="PANTHER" id="PTHR42792">
    <property type="entry name" value="FLAGELLIN"/>
    <property type="match status" value="1"/>
</dbReference>
<dbReference type="PANTHER" id="PTHR42792:SF1">
    <property type="entry name" value="FLAGELLAR HOOK-ASSOCIATED PROTEIN 3"/>
    <property type="match status" value="1"/>
</dbReference>
<dbReference type="InterPro" id="IPR001029">
    <property type="entry name" value="Flagellin_N"/>
</dbReference>
<organism evidence="6 7">
    <name type="scientific">Candidatus Dechloromonas phosphorivorans</name>
    <dbReference type="NCBI Taxonomy" id="2899244"/>
    <lineage>
        <taxon>Bacteria</taxon>
        <taxon>Pseudomonadati</taxon>
        <taxon>Pseudomonadota</taxon>
        <taxon>Betaproteobacteria</taxon>
        <taxon>Rhodocyclales</taxon>
        <taxon>Azonexaceae</taxon>
        <taxon>Dechloromonas</taxon>
    </lineage>
</organism>
<dbReference type="NCBIfam" id="TIGR02550">
    <property type="entry name" value="flagell_flgL"/>
    <property type="match status" value="1"/>
</dbReference>
<comment type="subcellular location">
    <subcellularLocation>
        <location evidence="1">Bacterial flagellum</location>
    </subcellularLocation>
    <subcellularLocation>
        <location evidence="2">Secreted</location>
    </subcellularLocation>
</comment>
<gene>
    <name evidence="6" type="primary">flgL</name>
    <name evidence="6" type="ORF">IPJ38_01375</name>
</gene>
<dbReference type="GO" id="GO:0005576">
    <property type="term" value="C:extracellular region"/>
    <property type="evidence" value="ECO:0007669"/>
    <property type="project" value="UniProtKB-SubCell"/>
</dbReference>
<evidence type="ECO:0000313" key="6">
    <source>
        <dbReference type="EMBL" id="MBK7413954.1"/>
    </source>
</evidence>
<dbReference type="InterPro" id="IPR001492">
    <property type="entry name" value="Flagellin"/>
</dbReference>
<dbReference type="GO" id="GO:0005198">
    <property type="term" value="F:structural molecule activity"/>
    <property type="evidence" value="ECO:0007669"/>
    <property type="project" value="InterPro"/>
</dbReference>
<protein>
    <submittedName>
        <fullName evidence="6">Flagellar hook-associated protein FlgL</fullName>
    </submittedName>
</protein>
<dbReference type="EMBL" id="JADJMS010000005">
    <property type="protein sequence ID" value="MBK7413954.1"/>
    <property type="molecule type" value="Genomic_DNA"/>
</dbReference>
<sequence length="355" mass="38788">MRVSTSMIFNSGTNGMQNRQYDLYKIQNQLSTGRKILSPEDDPIGASEVLQVSQSKGVNTQYLDNQANAQSQLTFVESTIGSVGDALLRITELAKEGENTTLGPAERGMIASELKGIQQNLIGLANTQDGTGQYIFAGYQSTTKPFEANPDTDPVAGYLLGDDTTTFVKYKGDAGKPTLSVTSSNDMAVSENGLDVFMKVKDASGNLTGRSLFDTVQNLINNMDGSLTYDPLKQAQALTEVSSAGTHISTIRASVGARQNSLDSLTSTGQDVALQYDTRLGDLQGLDYTAAISQYASFKMQLEAAQLSFKQTSQLSLFNILSKFLSCWLRVVCFWPVVVLRPKQRRRLFQTRRFN</sequence>
<evidence type="ECO:0000256" key="2">
    <source>
        <dbReference type="ARBA" id="ARBA00004613"/>
    </source>
</evidence>
<proteinExistence type="inferred from homology"/>
<dbReference type="AlphaFoldDB" id="A0A935JZV9"/>
<dbReference type="SUPFAM" id="SSF64518">
    <property type="entry name" value="Phase 1 flagellin"/>
    <property type="match status" value="1"/>
</dbReference>
<evidence type="ECO:0000313" key="7">
    <source>
        <dbReference type="Proteomes" id="UP000739411"/>
    </source>
</evidence>
<accession>A0A935JZV9</accession>
<keyword evidence="6" id="KW-0282">Flagellum</keyword>
<dbReference type="InterPro" id="IPR013384">
    <property type="entry name" value="Flagell_FlgL"/>
</dbReference>
<dbReference type="GO" id="GO:0071973">
    <property type="term" value="P:bacterial-type flagellum-dependent cell motility"/>
    <property type="evidence" value="ECO:0007669"/>
    <property type="project" value="InterPro"/>
</dbReference>
<comment type="similarity">
    <text evidence="3">Belongs to the bacterial flagellin family.</text>
</comment>
<feature type="domain" description="Flagellin N-terminal" evidence="5">
    <location>
        <begin position="3"/>
        <end position="140"/>
    </location>
</feature>
<dbReference type="Gene3D" id="1.20.1330.10">
    <property type="entry name" value="f41 fragment of flagellin, N-terminal domain"/>
    <property type="match status" value="1"/>
</dbReference>
<keyword evidence="6" id="KW-0966">Cell projection</keyword>
<keyword evidence="6" id="KW-0969">Cilium</keyword>
<evidence type="ECO:0000259" key="5">
    <source>
        <dbReference type="Pfam" id="PF00669"/>
    </source>
</evidence>
<keyword evidence="4" id="KW-0975">Bacterial flagellum</keyword>
<reference evidence="6 7" key="1">
    <citation type="submission" date="2020-10" db="EMBL/GenBank/DDBJ databases">
        <title>Connecting structure to function with the recovery of over 1000 high-quality activated sludge metagenome-assembled genomes encoding full-length rRNA genes using long-read sequencing.</title>
        <authorList>
            <person name="Singleton C.M."/>
            <person name="Petriglieri F."/>
            <person name="Kristensen J.M."/>
            <person name="Kirkegaard R.H."/>
            <person name="Michaelsen T.Y."/>
            <person name="Andersen M.H."/>
            <person name="Karst S.M."/>
            <person name="Dueholm M.S."/>
            <person name="Nielsen P.H."/>
            <person name="Albertsen M."/>
        </authorList>
    </citation>
    <scope>NUCLEOTIDE SEQUENCE [LARGE SCALE GENOMIC DNA]</scope>
    <source>
        <strain evidence="6">EsbW_18-Q3-R4-48_BATAC.463</strain>
    </source>
</reference>
<name>A0A935JZV9_9RHOO</name>
<dbReference type="Proteomes" id="UP000739411">
    <property type="component" value="Unassembled WGS sequence"/>
</dbReference>
<evidence type="ECO:0000256" key="4">
    <source>
        <dbReference type="ARBA" id="ARBA00023143"/>
    </source>
</evidence>